<feature type="domain" description="TRP C-terminal" evidence="3">
    <location>
        <begin position="330"/>
        <end position="649"/>
    </location>
</feature>
<dbReference type="InterPro" id="IPR010308">
    <property type="entry name" value="TRP_C"/>
</dbReference>
<feature type="transmembrane region" description="Helical" evidence="2">
    <location>
        <begin position="79"/>
        <end position="100"/>
    </location>
</feature>
<feature type="transmembrane region" description="Helical" evidence="2">
    <location>
        <begin position="409"/>
        <end position="431"/>
    </location>
</feature>
<feature type="transmembrane region" description="Helical" evidence="2">
    <location>
        <begin position="620"/>
        <end position="645"/>
    </location>
</feature>
<feature type="region of interest" description="Disordered" evidence="1">
    <location>
        <begin position="1258"/>
        <end position="1548"/>
    </location>
</feature>
<feature type="compositionally biased region" description="Low complexity" evidence="1">
    <location>
        <begin position="317"/>
        <end position="365"/>
    </location>
</feature>
<feature type="domain" description="TRP C-terminal" evidence="3">
    <location>
        <begin position="94"/>
        <end position="165"/>
    </location>
</feature>
<feature type="compositionally biased region" description="Basic and acidic residues" evidence="1">
    <location>
        <begin position="1398"/>
        <end position="1414"/>
    </location>
</feature>
<dbReference type="GO" id="GO:0016020">
    <property type="term" value="C:membrane"/>
    <property type="evidence" value="ECO:0007669"/>
    <property type="project" value="TreeGrafter"/>
</dbReference>
<dbReference type="Pfam" id="PF06011">
    <property type="entry name" value="TRP"/>
    <property type="match status" value="2"/>
</dbReference>
<feature type="region of interest" description="Disordered" evidence="1">
    <location>
        <begin position="1124"/>
        <end position="1164"/>
    </location>
</feature>
<name>A0A9P6RKF4_9FUNG</name>
<feature type="region of interest" description="Disordered" evidence="1">
    <location>
        <begin position="725"/>
        <end position="769"/>
    </location>
</feature>
<feature type="compositionally biased region" description="Acidic residues" evidence="1">
    <location>
        <begin position="1418"/>
        <end position="1430"/>
    </location>
</feature>
<dbReference type="EMBL" id="JAAAIP010000234">
    <property type="protein sequence ID" value="KAG0321694.1"/>
    <property type="molecule type" value="Genomic_DNA"/>
</dbReference>
<feature type="compositionally biased region" description="Polar residues" evidence="1">
    <location>
        <begin position="1444"/>
        <end position="1470"/>
    </location>
</feature>
<feature type="region of interest" description="Disordered" evidence="1">
    <location>
        <begin position="827"/>
        <end position="874"/>
    </location>
</feature>
<proteinExistence type="predicted"/>
<feature type="transmembrane region" description="Helical" evidence="2">
    <location>
        <begin position="481"/>
        <end position="503"/>
    </location>
</feature>
<keyword evidence="2" id="KW-0472">Membrane</keyword>
<feature type="compositionally biased region" description="Low complexity" evidence="1">
    <location>
        <begin position="1303"/>
        <end position="1317"/>
    </location>
</feature>
<accession>A0A9P6RKF4</accession>
<feature type="compositionally biased region" description="Low complexity" evidence="1">
    <location>
        <begin position="1353"/>
        <end position="1367"/>
    </location>
</feature>
<keyword evidence="2" id="KW-1133">Transmembrane helix</keyword>
<dbReference type="InterPro" id="IPR040241">
    <property type="entry name" value="TRP_Flc/Pkd2-like"/>
</dbReference>
<keyword evidence="5" id="KW-1185">Reference proteome</keyword>
<dbReference type="PANTHER" id="PTHR31145">
    <property type="entry name" value="INTEGRAL MEMBRANE PROTEIN (AFU_ORTHOLOGUE AFUA_7G01610)"/>
    <property type="match status" value="1"/>
</dbReference>
<dbReference type="GO" id="GO:0055085">
    <property type="term" value="P:transmembrane transport"/>
    <property type="evidence" value="ECO:0007669"/>
    <property type="project" value="TreeGrafter"/>
</dbReference>
<keyword evidence="2" id="KW-0812">Transmembrane</keyword>
<evidence type="ECO:0000259" key="3">
    <source>
        <dbReference type="Pfam" id="PF06011"/>
    </source>
</evidence>
<feature type="compositionally biased region" description="Polar residues" evidence="1">
    <location>
        <begin position="853"/>
        <end position="864"/>
    </location>
</feature>
<feature type="region of interest" description="Disordered" evidence="1">
    <location>
        <begin position="975"/>
        <end position="997"/>
    </location>
</feature>
<feature type="transmembrane region" description="Helical" evidence="2">
    <location>
        <begin position="524"/>
        <end position="546"/>
    </location>
</feature>
<dbReference type="OrthoDB" id="2115177at2759"/>
<evidence type="ECO:0000313" key="5">
    <source>
        <dbReference type="Proteomes" id="UP000738325"/>
    </source>
</evidence>
<gene>
    <name evidence="4" type="ORF">BGZ99_003749</name>
</gene>
<feature type="compositionally biased region" description="Low complexity" evidence="1">
    <location>
        <begin position="1258"/>
        <end position="1284"/>
    </location>
</feature>
<dbReference type="Proteomes" id="UP000738325">
    <property type="component" value="Unassembled WGS sequence"/>
</dbReference>
<feature type="compositionally biased region" description="Polar residues" evidence="1">
    <location>
        <begin position="1521"/>
        <end position="1544"/>
    </location>
</feature>
<feature type="region of interest" description="Disordered" evidence="1">
    <location>
        <begin position="670"/>
        <end position="713"/>
    </location>
</feature>
<feature type="compositionally biased region" description="Pro residues" evidence="1">
    <location>
        <begin position="285"/>
        <end position="316"/>
    </location>
</feature>
<feature type="region of interest" description="Disordered" evidence="1">
    <location>
        <begin position="261"/>
        <end position="365"/>
    </location>
</feature>
<dbReference type="PANTHER" id="PTHR31145:SF6">
    <property type="entry name" value="INTEGRAL MEMBRANE PROTEIN (AFU_ORTHOLOGUE AFUA_7G01610)"/>
    <property type="match status" value="1"/>
</dbReference>
<feature type="compositionally biased region" description="Polar residues" evidence="1">
    <location>
        <begin position="1373"/>
        <end position="1390"/>
    </location>
</feature>
<feature type="transmembrane region" description="Helical" evidence="2">
    <location>
        <begin position="558"/>
        <end position="577"/>
    </location>
</feature>
<organism evidence="4 5">
    <name type="scientific">Dissophora globulifera</name>
    <dbReference type="NCBI Taxonomy" id="979702"/>
    <lineage>
        <taxon>Eukaryota</taxon>
        <taxon>Fungi</taxon>
        <taxon>Fungi incertae sedis</taxon>
        <taxon>Mucoromycota</taxon>
        <taxon>Mortierellomycotina</taxon>
        <taxon>Mortierellomycetes</taxon>
        <taxon>Mortierellales</taxon>
        <taxon>Mortierellaceae</taxon>
        <taxon>Dissophora</taxon>
    </lineage>
</organism>
<comment type="caution">
    <text evidence="4">The sequence shown here is derived from an EMBL/GenBank/DDBJ whole genome shotgun (WGS) entry which is preliminary data.</text>
</comment>
<sequence length="1640" mass="173993">MGTQLYRSEGPACMADGGMIIGGCPTAPGRNIIQTSFNISQSAPFAELLITMQIIGSNNQSIVCVAVLLEQNMAEVSTAISYLPLVLAVLSGSISLAATVMRASVGNGFLGAVASYGLPTEAISVHTPGFFDIIFYTQFMMMTGMLSINYPSFYSTFTSLFHWSFLEFGDTLTGKGPANATDVLKYGGSGSVNQIKSSVPNGSWSNNNNSQSSAYLDDVQKRHFLQDESYKHLLYVSSISAIGSTHATAVLRHAETRPAILSRTNHWEKRQAGSGPTGMTGSPVDPSPSPSDPPTQPTSPPTSDPTSPPTKPPTSPPVSTLSDSGSSTSSRSRTSVVVRPTSIATRTTPSRPPTSSTSPTLVIPTITDPFTNKSGGSVQHNVSRFGIESYAAAIGAFPTALFLGTLINVALAAVASLAISAVFLGVAWIMAKENHQRGKTLHHALNFVAGNLLRVWSLLYTPMALSALYQLTISGGVGRTVAAAASLLIISVGATIFFTWRILRASSELLLYDDQATLLKYGTLYNTLAPEGTLVFLMVLLVRFLWGLAISMLSSFGIAQVAVLIVVEFAFVVILGVKWPFAQSGDNKFHLFLGIIRIVITGCSISYIHELQASPDLRQLFAYIQMALHLAVFIVIFALALWNFIQVCMFWRLRHSDAWRGPTKSYNLEDPADENWGLRRPSPGEHTGGNAINRHSDQEDGGGEEGNEFRRTKNRRFTVMSYSSLESGSLDRPGRGSIQHVLHPPSPTHITRRRDSSDDDTLRYGSPAEKYRQARLMDHGRSRLVQDASASEVGTVADEAMMNGRLDSLIPLTGSAVVALGTAAAVARSGTGSSGSRSHSRGAGSSELDGSPKLNNTGRQSTPTGGIYGNLPQRGSYANFQRMSHQGTPDLRTRRMSDITRDGPYLYDVRKEEPDNGARHAAAIVAASHEPRQSVWASLKSSMGKAFQFGKRSSNSPTGDNSKPKAFEVMRPSRRNFAPEEPLSSGPVDETGSQAGGDQLRELNSIGISRFFQESDRGYEKNRSLFVANPSAMISRTGSLISTVSGAMGPQGLSAHGRLDRTGSGTAESIRTLSNVRSKGTGVGSGLGLAGGAGTGSGSGSGVMSVAGDKSSMAANSVGIIDASVSEHSGTGSTSDRDSRRTSAAMTTGAGSGGQLYPPRHSAESSSNIADALAIEVPLMLQGGGILRVSKGPEKAVQYWHHKKNQYVESIAESLQDEKEEEQGVKKRGSGDGSSVSPAPPATPVLLLPLIQTNVPQAQAQAQTLPTQARQQLQRQQQSPSSPSTKSRSMTGSSIGGGGSGGPESAPESPTESQESPTAANVAASAGRMHEILGRMFSDRSVRLHGDQDQDSDSMSISSQDTSSTFSGHMNAGQRSILQQTQPFQTTNGAQRVGTGDEQQRLDEDTQSIEKYDMLEPVPEDSDLESEMDSEVTPRQAYAGALDSNRTSFSAFESTSGTDDGSTAPSSATSRLDLLKRASSTANERHHSGATSLMRTFSGPTSSGVGALGVGVRRPGLLKPKQSSLSSRPLAQSPLHSPSVQLGSGSHPISAVTGGYPPYGAGAGGLNDLSRHSSTLSASSKMEYLDATWLDPLRQGNNALEEQQSSFLNRNTSVGTVRTEASYVTAMSQYPSDDEDYEGL</sequence>
<evidence type="ECO:0000256" key="1">
    <source>
        <dbReference type="SAM" id="MobiDB-lite"/>
    </source>
</evidence>
<feature type="transmembrane region" description="Helical" evidence="2">
    <location>
        <begin position="452"/>
        <end position="469"/>
    </location>
</feature>
<feature type="region of interest" description="Disordered" evidence="1">
    <location>
        <begin position="1214"/>
        <end position="1243"/>
    </location>
</feature>
<feature type="compositionally biased region" description="Polar residues" evidence="1">
    <location>
        <begin position="1489"/>
        <end position="1504"/>
    </location>
</feature>
<feature type="compositionally biased region" description="Basic and acidic residues" evidence="1">
    <location>
        <begin position="753"/>
        <end position="762"/>
    </location>
</feature>
<reference evidence="4" key="1">
    <citation type="journal article" date="2020" name="Fungal Divers.">
        <title>Resolving the Mortierellaceae phylogeny through synthesis of multi-gene phylogenetics and phylogenomics.</title>
        <authorList>
            <person name="Vandepol N."/>
            <person name="Liber J."/>
            <person name="Desiro A."/>
            <person name="Na H."/>
            <person name="Kennedy M."/>
            <person name="Barry K."/>
            <person name="Grigoriev I.V."/>
            <person name="Miller A.N."/>
            <person name="O'Donnell K."/>
            <person name="Stajich J.E."/>
            <person name="Bonito G."/>
        </authorList>
    </citation>
    <scope>NUCLEOTIDE SEQUENCE</scope>
    <source>
        <strain evidence="4">REB-010B</strain>
    </source>
</reference>
<protein>
    <recommendedName>
        <fullName evidence="3">TRP C-terminal domain-containing protein</fullName>
    </recommendedName>
</protein>
<feature type="transmembrane region" description="Helical" evidence="2">
    <location>
        <begin position="589"/>
        <end position="608"/>
    </location>
</feature>
<evidence type="ECO:0000256" key="2">
    <source>
        <dbReference type="SAM" id="Phobius"/>
    </source>
</evidence>
<evidence type="ECO:0000313" key="4">
    <source>
        <dbReference type="EMBL" id="KAG0321694.1"/>
    </source>
</evidence>
<feature type="transmembrane region" description="Helical" evidence="2">
    <location>
        <begin position="809"/>
        <end position="827"/>
    </location>
</feature>
<feature type="compositionally biased region" description="Low complexity" evidence="1">
    <location>
        <begin position="827"/>
        <end position="846"/>
    </location>
</feature>
<feature type="compositionally biased region" description="Basic and acidic residues" evidence="1">
    <location>
        <begin position="1328"/>
        <end position="1348"/>
    </location>
</feature>